<dbReference type="PROSITE" id="PS00198">
    <property type="entry name" value="4FE4S_FER_1"/>
    <property type="match status" value="1"/>
</dbReference>
<dbReference type="Gene3D" id="1.10.1060.10">
    <property type="entry name" value="Alpha-helical ferredoxin"/>
    <property type="match status" value="1"/>
</dbReference>
<dbReference type="Proteomes" id="UP001521137">
    <property type="component" value="Unassembled WGS sequence"/>
</dbReference>
<keyword evidence="7" id="KW-0472">Membrane</keyword>
<dbReference type="InterPro" id="IPR009051">
    <property type="entry name" value="Helical_ferredxn"/>
</dbReference>
<evidence type="ECO:0000256" key="3">
    <source>
        <dbReference type="ARBA" id="ARBA00022723"/>
    </source>
</evidence>
<name>A0ABS9D8N4_9ALTE</name>
<dbReference type="InterPro" id="IPR017896">
    <property type="entry name" value="4Fe4S_Fe-S-bd"/>
</dbReference>
<dbReference type="Pfam" id="PF13746">
    <property type="entry name" value="Fer4_18"/>
    <property type="match status" value="1"/>
</dbReference>
<evidence type="ECO:0000256" key="1">
    <source>
        <dbReference type="ARBA" id="ARBA00022448"/>
    </source>
</evidence>
<evidence type="ECO:0000256" key="4">
    <source>
        <dbReference type="ARBA" id="ARBA00022982"/>
    </source>
</evidence>
<sequence length="479" mass="54756">MSERIPVKNISPVKVHRPDKSKHDNAYNPRSRIYVRAVTGMLENIRRVLGLWFLGVFAILPWIQYEGHQAILFDIGAQRFNIFGLTLWPQDLTLLAWILMVSAFALFFVTTFAGRVWCGFMCPQTTWTFLYVWFEEKIEGSRNKRMKLDQRKADFDKIWRKTLKHIVWVSIALFTSITFVGYFTPIDYLLIEFFTFNSGFWATLSIIIFTVCTYGNAGWMREIMCLHICPYARFQSAMFDKDTFTVAYDSKRGEHRGPRGRKASREQNTEKGLGDCIDCNLCVQVCPTGIDIRNGLQYECINCGACVDACNGVMEKMNYPKGLISFTSEHQLAGGTTKIFRPKLIGYAIVLVLMTGLLVFEIVSRKPLGIDIIRDRNSLYRETGIGLIENVYTLKILNKSQHSHQYNISIQGLDGHQFIGETQVTVNSGEILNLPVSIAIHPKNLAETVTEFSFVLTTTDEAKDIQQVTEKSKFLYPNL</sequence>
<evidence type="ECO:0000256" key="5">
    <source>
        <dbReference type="ARBA" id="ARBA00023004"/>
    </source>
</evidence>
<dbReference type="SUPFAM" id="SSF54862">
    <property type="entry name" value="4Fe-4S ferredoxins"/>
    <property type="match status" value="1"/>
</dbReference>
<dbReference type="InterPro" id="IPR013783">
    <property type="entry name" value="Ig-like_fold"/>
</dbReference>
<keyword evidence="6" id="KW-0411">Iron-sulfur</keyword>
<dbReference type="Gene3D" id="2.60.40.10">
    <property type="entry name" value="Immunoglobulins"/>
    <property type="match status" value="1"/>
</dbReference>
<gene>
    <name evidence="9" type="primary">ccoG</name>
    <name evidence="9" type="ORF">L0668_11590</name>
</gene>
<keyword evidence="5" id="KW-0408">Iron</keyword>
<dbReference type="NCBIfam" id="TIGR02745">
    <property type="entry name" value="ccoG_rdxA_fixG"/>
    <property type="match status" value="1"/>
</dbReference>
<evidence type="ECO:0000256" key="7">
    <source>
        <dbReference type="SAM" id="Phobius"/>
    </source>
</evidence>
<dbReference type="InterPro" id="IPR014116">
    <property type="entry name" value="Cyt_c_oxidase_cbb3_FixG"/>
</dbReference>
<evidence type="ECO:0000256" key="2">
    <source>
        <dbReference type="ARBA" id="ARBA00022485"/>
    </source>
</evidence>
<keyword evidence="2" id="KW-0004">4Fe-4S</keyword>
<dbReference type="PANTHER" id="PTHR30176:SF3">
    <property type="entry name" value="FERREDOXIN-TYPE PROTEIN NAPH"/>
    <property type="match status" value="1"/>
</dbReference>
<feature type="domain" description="4Fe-4S ferredoxin-type" evidence="8">
    <location>
        <begin position="267"/>
        <end position="295"/>
    </location>
</feature>
<dbReference type="InterPro" id="IPR051684">
    <property type="entry name" value="Electron_Trans/Redox"/>
</dbReference>
<accession>A0ABS9D8N4</accession>
<dbReference type="InterPro" id="IPR032879">
    <property type="entry name" value="FixG_C"/>
</dbReference>
<dbReference type="InterPro" id="IPR017900">
    <property type="entry name" value="4Fe4S_Fe_S_CS"/>
</dbReference>
<dbReference type="PANTHER" id="PTHR30176">
    <property type="entry name" value="FERREDOXIN-TYPE PROTEIN NAPH"/>
    <property type="match status" value="1"/>
</dbReference>
<proteinExistence type="predicted"/>
<reference evidence="9 10" key="1">
    <citation type="submission" date="2022-01" db="EMBL/GenBank/DDBJ databases">
        <title>Paraglaciecola sp. G1-23.</title>
        <authorList>
            <person name="Jin M.S."/>
            <person name="Han D.M."/>
            <person name="Kim H.M."/>
            <person name="Jeon C.O."/>
        </authorList>
    </citation>
    <scope>NUCLEOTIDE SEQUENCE [LARGE SCALE GENOMIC DNA]</scope>
    <source>
        <strain evidence="9 10">G1-23</strain>
    </source>
</reference>
<feature type="transmembrane region" description="Helical" evidence="7">
    <location>
        <begin position="94"/>
        <end position="114"/>
    </location>
</feature>
<keyword evidence="7" id="KW-1133">Transmembrane helix</keyword>
<evidence type="ECO:0000313" key="9">
    <source>
        <dbReference type="EMBL" id="MCF2948752.1"/>
    </source>
</evidence>
<dbReference type="PROSITE" id="PS51379">
    <property type="entry name" value="4FE4S_FER_2"/>
    <property type="match status" value="1"/>
</dbReference>
<keyword evidence="1" id="KW-0813">Transport</keyword>
<keyword evidence="10" id="KW-1185">Reference proteome</keyword>
<dbReference type="RefSeq" id="WP_235312741.1">
    <property type="nucleotide sequence ID" value="NZ_JAKGAS010000005.1"/>
</dbReference>
<evidence type="ECO:0000259" key="8">
    <source>
        <dbReference type="PROSITE" id="PS51379"/>
    </source>
</evidence>
<feature type="transmembrane region" description="Helical" evidence="7">
    <location>
        <begin position="344"/>
        <end position="363"/>
    </location>
</feature>
<dbReference type="Pfam" id="PF11614">
    <property type="entry name" value="FixG_C"/>
    <property type="match status" value="1"/>
</dbReference>
<evidence type="ECO:0000256" key="6">
    <source>
        <dbReference type="ARBA" id="ARBA00023014"/>
    </source>
</evidence>
<feature type="transmembrane region" description="Helical" evidence="7">
    <location>
        <begin position="48"/>
        <end position="65"/>
    </location>
</feature>
<feature type="transmembrane region" description="Helical" evidence="7">
    <location>
        <begin position="198"/>
        <end position="217"/>
    </location>
</feature>
<organism evidence="9 10">
    <name type="scientific">Paraglaciecola algarum</name>
    <dbReference type="NCBI Taxonomy" id="3050085"/>
    <lineage>
        <taxon>Bacteria</taxon>
        <taxon>Pseudomonadati</taxon>
        <taxon>Pseudomonadota</taxon>
        <taxon>Gammaproteobacteria</taxon>
        <taxon>Alteromonadales</taxon>
        <taxon>Alteromonadaceae</taxon>
        <taxon>Paraglaciecola</taxon>
    </lineage>
</organism>
<comment type="caution">
    <text evidence="9">The sequence shown here is derived from an EMBL/GenBank/DDBJ whole genome shotgun (WGS) entry which is preliminary data.</text>
</comment>
<dbReference type="EMBL" id="JAKGAS010000005">
    <property type="protein sequence ID" value="MCF2948752.1"/>
    <property type="molecule type" value="Genomic_DNA"/>
</dbReference>
<keyword evidence="4" id="KW-0249">Electron transport</keyword>
<keyword evidence="7" id="KW-0812">Transmembrane</keyword>
<keyword evidence="3" id="KW-0479">Metal-binding</keyword>
<feature type="transmembrane region" description="Helical" evidence="7">
    <location>
        <begin position="166"/>
        <end position="186"/>
    </location>
</feature>
<dbReference type="Pfam" id="PF12801">
    <property type="entry name" value="Fer4_5"/>
    <property type="match status" value="1"/>
</dbReference>
<evidence type="ECO:0000313" key="10">
    <source>
        <dbReference type="Proteomes" id="UP001521137"/>
    </source>
</evidence>
<protein>
    <submittedName>
        <fullName evidence="9">Cytochrome c oxidase accessory protein CcoG</fullName>
    </submittedName>
</protein>